<dbReference type="EMBL" id="CAJVPY010000601">
    <property type="protein sequence ID" value="CAG8482786.1"/>
    <property type="molecule type" value="Genomic_DNA"/>
</dbReference>
<dbReference type="CDD" id="cd01389">
    <property type="entry name" value="HMG-box_ROX1-like"/>
    <property type="match status" value="1"/>
</dbReference>
<evidence type="ECO:0000259" key="2">
    <source>
        <dbReference type="PROSITE" id="PS50118"/>
    </source>
</evidence>
<evidence type="ECO:0000313" key="3">
    <source>
        <dbReference type="EMBL" id="CAG8482786.1"/>
    </source>
</evidence>
<dbReference type="PROSITE" id="PS50118">
    <property type="entry name" value="HMG_BOX_2"/>
    <property type="match status" value="1"/>
</dbReference>
<protein>
    <submittedName>
        <fullName evidence="3">22610_t:CDS:1</fullName>
    </submittedName>
</protein>
<dbReference type="Gene3D" id="1.10.30.10">
    <property type="entry name" value="High mobility group box domain"/>
    <property type="match status" value="1"/>
</dbReference>
<dbReference type="Proteomes" id="UP000789405">
    <property type="component" value="Unassembled WGS sequence"/>
</dbReference>
<feature type="DNA-binding region" description="HMG box" evidence="1">
    <location>
        <begin position="44"/>
        <end position="116"/>
    </location>
</feature>
<dbReference type="AlphaFoldDB" id="A0A9N8WGS1"/>
<keyword evidence="1" id="KW-0238">DNA-binding</keyword>
<comment type="caution">
    <text evidence="3">The sequence shown here is derived from an EMBL/GenBank/DDBJ whole genome shotgun (WGS) entry which is preliminary data.</text>
</comment>
<evidence type="ECO:0000313" key="4">
    <source>
        <dbReference type="Proteomes" id="UP000789405"/>
    </source>
</evidence>
<proteinExistence type="predicted"/>
<evidence type="ECO:0000256" key="1">
    <source>
        <dbReference type="PROSITE-ProRule" id="PRU00267"/>
    </source>
</evidence>
<sequence>MDSLIFGGSPEEALKEIMKNPPYDLTLPVEELLSSRKRKKSQKPPRAQNKFILFRKDYTARARKQDPDRTKLMNTHDFSREASQQWEDHSPQVKLFFTILATVATERHKAIYPGYVYEPEKKKDKPASPISPVSLENFMGESSDEFEEYIDYSQCSKETDLGISEISGKLNDDCQ</sequence>
<name>A0A9N8WGS1_9GLOM</name>
<dbReference type="SUPFAM" id="SSF47095">
    <property type="entry name" value="HMG-box"/>
    <property type="match status" value="1"/>
</dbReference>
<dbReference type="GO" id="GO:0003677">
    <property type="term" value="F:DNA binding"/>
    <property type="evidence" value="ECO:0007669"/>
    <property type="project" value="UniProtKB-UniRule"/>
</dbReference>
<accession>A0A9N8WGS1</accession>
<organism evidence="3 4">
    <name type="scientific">Dentiscutata erythropus</name>
    <dbReference type="NCBI Taxonomy" id="1348616"/>
    <lineage>
        <taxon>Eukaryota</taxon>
        <taxon>Fungi</taxon>
        <taxon>Fungi incertae sedis</taxon>
        <taxon>Mucoromycota</taxon>
        <taxon>Glomeromycotina</taxon>
        <taxon>Glomeromycetes</taxon>
        <taxon>Diversisporales</taxon>
        <taxon>Gigasporaceae</taxon>
        <taxon>Dentiscutata</taxon>
    </lineage>
</organism>
<dbReference type="InterPro" id="IPR009071">
    <property type="entry name" value="HMG_box_dom"/>
</dbReference>
<dbReference type="SMART" id="SM00398">
    <property type="entry name" value="HMG"/>
    <property type="match status" value="1"/>
</dbReference>
<dbReference type="InterPro" id="IPR036910">
    <property type="entry name" value="HMG_box_dom_sf"/>
</dbReference>
<gene>
    <name evidence="3" type="ORF">DERYTH_LOCUS2013</name>
</gene>
<reference evidence="3" key="1">
    <citation type="submission" date="2021-06" db="EMBL/GenBank/DDBJ databases">
        <authorList>
            <person name="Kallberg Y."/>
            <person name="Tangrot J."/>
            <person name="Rosling A."/>
        </authorList>
    </citation>
    <scope>NUCLEOTIDE SEQUENCE</scope>
    <source>
        <strain evidence="3">MA453B</strain>
    </source>
</reference>
<dbReference type="Pfam" id="PF00505">
    <property type="entry name" value="HMG_box"/>
    <property type="match status" value="1"/>
</dbReference>
<keyword evidence="4" id="KW-1185">Reference proteome</keyword>
<dbReference type="OrthoDB" id="6247875at2759"/>
<dbReference type="GO" id="GO:0005634">
    <property type="term" value="C:nucleus"/>
    <property type="evidence" value="ECO:0007669"/>
    <property type="project" value="UniProtKB-UniRule"/>
</dbReference>
<keyword evidence="1" id="KW-0539">Nucleus</keyword>
<feature type="domain" description="HMG box" evidence="2">
    <location>
        <begin position="44"/>
        <end position="116"/>
    </location>
</feature>